<name>A0A8H4AYH7_GIGMA</name>
<gene>
    <name evidence="1" type="ORF">F8M41_002692</name>
</gene>
<proteinExistence type="predicted"/>
<dbReference type="EMBL" id="WTPW01000124">
    <property type="protein sequence ID" value="KAF0544547.1"/>
    <property type="molecule type" value="Genomic_DNA"/>
</dbReference>
<accession>A0A8H4AYH7</accession>
<comment type="caution">
    <text evidence="1">The sequence shown here is derived from an EMBL/GenBank/DDBJ whole genome shotgun (WGS) entry which is preliminary data.</text>
</comment>
<dbReference type="AlphaFoldDB" id="A0A8H4AYH7"/>
<organism evidence="1 2">
    <name type="scientific">Gigaspora margarita</name>
    <dbReference type="NCBI Taxonomy" id="4874"/>
    <lineage>
        <taxon>Eukaryota</taxon>
        <taxon>Fungi</taxon>
        <taxon>Fungi incertae sedis</taxon>
        <taxon>Mucoromycota</taxon>
        <taxon>Glomeromycotina</taxon>
        <taxon>Glomeromycetes</taxon>
        <taxon>Diversisporales</taxon>
        <taxon>Gigasporaceae</taxon>
        <taxon>Gigaspora</taxon>
    </lineage>
</organism>
<protein>
    <submittedName>
        <fullName evidence="1">Uncharacterized protein</fullName>
    </submittedName>
</protein>
<evidence type="ECO:0000313" key="1">
    <source>
        <dbReference type="EMBL" id="KAF0544547.1"/>
    </source>
</evidence>
<reference evidence="1 2" key="1">
    <citation type="journal article" date="2019" name="Environ. Microbiol.">
        <title>At the nexus of three kingdoms: the genome of the mycorrhizal fungus Gigaspora margarita provides insights into plant, endobacterial and fungal interactions.</title>
        <authorList>
            <person name="Venice F."/>
            <person name="Ghignone S."/>
            <person name="Salvioli di Fossalunga A."/>
            <person name="Amselem J."/>
            <person name="Novero M."/>
            <person name="Xianan X."/>
            <person name="Sedzielewska Toro K."/>
            <person name="Morin E."/>
            <person name="Lipzen A."/>
            <person name="Grigoriev I.V."/>
            <person name="Henrissat B."/>
            <person name="Martin F.M."/>
            <person name="Bonfante P."/>
        </authorList>
    </citation>
    <scope>NUCLEOTIDE SEQUENCE [LARGE SCALE GENOMIC DNA]</scope>
    <source>
        <strain evidence="1 2">BEG34</strain>
    </source>
</reference>
<keyword evidence="2" id="KW-1185">Reference proteome</keyword>
<evidence type="ECO:0000313" key="2">
    <source>
        <dbReference type="Proteomes" id="UP000439903"/>
    </source>
</evidence>
<sequence length="73" mass="8131">MVSDLLQESIADSEYSNISNIESPINSQSKSGHQLQSRVTVSDLLQISNSGKSDDDVDYTYQSNYKEQTKANK</sequence>
<dbReference type="Proteomes" id="UP000439903">
    <property type="component" value="Unassembled WGS sequence"/>
</dbReference>